<dbReference type="Pfam" id="PF13483">
    <property type="entry name" value="Lactamase_B_3"/>
    <property type="match status" value="1"/>
</dbReference>
<feature type="domain" description="Copper amine oxidase-like N-terminal" evidence="2">
    <location>
        <begin position="36"/>
        <end position="96"/>
    </location>
</feature>
<dbReference type="PANTHER" id="PTHR43546:SF8">
    <property type="entry name" value="METALLO-BETA-LACTAMASE DOMAIN-CONTAINING PROTEIN"/>
    <property type="match status" value="1"/>
</dbReference>
<name>A0A916JT97_9BACL</name>
<feature type="chain" id="PRO_5036765442" description="Copper amine oxidase-like N-terminal domain-containing protein" evidence="1">
    <location>
        <begin position="24"/>
        <end position="349"/>
    </location>
</feature>
<evidence type="ECO:0000313" key="3">
    <source>
        <dbReference type="EMBL" id="CAG7599486.1"/>
    </source>
</evidence>
<reference evidence="3" key="1">
    <citation type="submission" date="2021-06" db="EMBL/GenBank/DDBJ databases">
        <authorList>
            <person name="Criscuolo A."/>
        </authorList>
    </citation>
    <scope>NUCLEOTIDE SEQUENCE</scope>
    <source>
        <strain evidence="3">CIP111600</strain>
    </source>
</reference>
<dbReference type="EMBL" id="CAJVAS010000001">
    <property type="protein sequence ID" value="CAG7599486.1"/>
    <property type="molecule type" value="Genomic_DNA"/>
</dbReference>
<dbReference type="PANTHER" id="PTHR43546">
    <property type="entry name" value="UPF0173 METAL-DEPENDENT HYDROLASE MJ1163-RELATED"/>
    <property type="match status" value="1"/>
</dbReference>
<protein>
    <recommendedName>
        <fullName evidence="2">Copper amine oxidase-like N-terminal domain-containing protein</fullName>
    </recommendedName>
</protein>
<dbReference type="Pfam" id="PF07833">
    <property type="entry name" value="Cu_amine_oxidN1"/>
    <property type="match status" value="2"/>
</dbReference>
<evidence type="ECO:0000313" key="4">
    <source>
        <dbReference type="Proteomes" id="UP000693672"/>
    </source>
</evidence>
<dbReference type="Proteomes" id="UP000693672">
    <property type="component" value="Unassembled WGS sequence"/>
</dbReference>
<comment type="caution">
    <text evidence="3">The sequence shown here is derived from an EMBL/GenBank/DDBJ whole genome shotgun (WGS) entry which is preliminary data.</text>
</comment>
<dbReference type="RefSeq" id="WP_218090129.1">
    <property type="nucleotide sequence ID" value="NZ_CAJVAS010000001.1"/>
</dbReference>
<proteinExistence type="predicted"/>
<organism evidence="3 4">
    <name type="scientific">Paenibacillus solanacearum</name>
    <dbReference type="NCBI Taxonomy" id="2048548"/>
    <lineage>
        <taxon>Bacteria</taxon>
        <taxon>Bacillati</taxon>
        <taxon>Bacillota</taxon>
        <taxon>Bacilli</taxon>
        <taxon>Bacillales</taxon>
        <taxon>Paenibacillaceae</taxon>
        <taxon>Paenibacillus</taxon>
    </lineage>
</organism>
<feature type="domain" description="Copper amine oxidase-like N-terminal" evidence="2">
    <location>
        <begin position="101"/>
        <end position="143"/>
    </location>
</feature>
<keyword evidence="1" id="KW-0732">Signal</keyword>
<evidence type="ECO:0000259" key="2">
    <source>
        <dbReference type="Pfam" id="PF07833"/>
    </source>
</evidence>
<dbReference type="InterPro" id="IPR050114">
    <property type="entry name" value="UPF0173_UPF0282_UlaG_hydrolase"/>
</dbReference>
<dbReference type="AlphaFoldDB" id="A0A916JT97"/>
<feature type="signal peptide" evidence="1">
    <location>
        <begin position="1"/>
        <end position="23"/>
    </location>
</feature>
<keyword evidence="4" id="KW-1185">Reference proteome</keyword>
<evidence type="ECO:0000256" key="1">
    <source>
        <dbReference type="SAM" id="SignalP"/>
    </source>
</evidence>
<sequence>MKGKAAAMIVLLLSLTGAGSLYAAEQPAAGGKVAVQVDGRNIVFPDAQAYTVGDSVYVPVRIAVENMGIPVAWDAGSSTVRIGEGATAVSFTPDSTAGGGKPFLKDGRVYTDLAFIQDKLGAGVAWDKAKTTVSVTTKSNVLKGVQLFKQSMVKLSGGKQVIYVDPYKVDGEPKDGDIIFITHTHSDHFSLSEIRKVAKAGATVVFPAKELDKVADAGFGKVIGAVPNEEGTVNDISYKAVPAYNTQTANHPKEREWVGYIIKVNGASYYMAGDTDLIPEMKDFDADVAFLPMGGTYTMAYEEAAKAANAIRPRIVIPYHYADVVGSRDDALKFIDLVEPGITAILMKE</sequence>
<accession>A0A916JT97</accession>
<gene>
    <name evidence="3" type="ORF">PAESOLCIP111_00314</name>
</gene>
<dbReference type="InterPro" id="IPR012854">
    <property type="entry name" value="Cu_amine_oxidase-like_N"/>
</dbReference>